<reference evidence="1" key="1">
    <citation type="submission" date="2020-05" db="EMBL/GenBank/DDBJ databases">
        <authorList>
            <person name="Chiriac C."/>
            <person name="Salcher M."/>
            <person name="Ghai R."/>
            <person name="Kavagutti S V."/>
        </authorList>
    </citation>
    <scope>NUCLEOTIDE SEQUENCE</scope>
</reference>
<name>A0A6J5PZS8_9CAUD</name>
<proteinExistence type="predicted"/>
<accession>A0A6J5PZS8</accession>
<evidence type="ECO:0000313" key="1">
    <source>
        <dbReference type="EMBL" id="CAB4177329.1"/>
    </source>
</evidence>
<sequence length="53" mass="6322">MYIVKIEFFVRADDDDDALNKVTKTLRHDKTYDWSWEGTKLLTKGDIHVNHNK</sequence>
<organism evidence="1">
    <name type="scientific">uncultured Caudovirales phage</name>
    <dbReference type="NCBI Taxonomy" id="2100421"/>
    <lineage>
        <taxon>Viruses</taxon>
        <taxon>Duplodnaviria</taxon>
        <taxon>Heunggongvirae</taxon>
        <taxon>Uroviricota</taxon>
        <taxon>Caudoviricetes</taxon>
        <taxon>Peduoviridae</taxon>
        <taxon>Maltschvirus</taxon>
        <taxon>Maltschvirus maltsch</taxon>
    </lineage>
</organism>
<dbReference type="EMBL" id="LR796947">
    <property type="protein sequence ID" value="CAB4177329.1"/>
    <property type="molecule type" value="Genomic_DNA"/>
</dbReference>
<protein>
    <submittedName>
        <fullName evidence="1">Uncharacterized protein</fullName>
    </submittedName>
</protein>
<gene>
    <name evidence="1" type="ORF">UFOVP999_31</name>
</gene>